<dbReference type="SUPFAM" id="SSF52540">
    <property type="entry name" value="P-loop containing nucleoside triphosphate hydrolases"/>
    <property type="match status" value="1"/>
</dbReference>
<dbReference type="PANTHER" id="PTHR34825:SF1">
    <property type="entry name" value="AAA-ATPASE-LIKE DOMAIN-CONTAINING PROTEIN"/>
    <property type="match status" value="1"/>
</dbReference>
<dbReference type="InterPro" id="IPR027417">
    <property type="entry name" value="P-loop_NTPase"/>
</dbReference>
<dbReference type="Proteomes" id="UP000886814">
    <property type="component" value="Unassembled WGS sequence"/>
</dbReference>
<dbReference type="Pfam" id="PF09820">
    <property type="entry name" value="AAA-ATPase_like"/>
    <property type="match status" value="1"/>
</dbReference>
<dbReference type="InterPro" id="IPR018631">
    <property type="entry name" value="AAA-ATPase-like_dom"/>
</dbReference>
<dbReference type="InterPro" id="IPR012547">
    <property type="entry name" value="PDDEXK_9"/>
</dbReference>
<protein>
    <submittedName>
        <fullName evidence="2">AAA family ATPase</fullName>
    </submittedName>
</protein>
<dbReference type="Gene3D" id="3.40.50.300">
    <property type="entry name" value="P-loop containing nucleotide triphosphate hydrolases"/>
    <property type="match status" value="1"/>
</dbReference>
<gene>
    <name evidence="2" type="ORF">H9747_11770</name>
</gene>
<proteinExistence type="predicted"/>
<comment type="caution">
    <text evidence="2">The sequence shown here is derived from an EMBL/GenBank/DDBJ whole genome shotgun (WGS) entry which is preliminary data.</text>
</comment>
<feature type="domain" description="AAA-ATPase-like" evidence="1">
    <location>
        <begin position="7"/>
        <end position="228"/>
    </location>
</feature>
<dbReference type="PANTHER" id="PTHR34825">
    <property type="entry name" value="CONSERVED PROTEIN, WITH A WEAK D-GALACTARATE DEHYDRATASE/ALTRONATE HYDROLASE DOMAIN"/>
    <property type="match status" value="1"/>
</dbReference>
<evidence type="ECO:0000313" key="2">
    <source>
        <dbReference type="EMBL" id="HIV39650.1"/>
    </source>
</evidence>
<dbReference type="EMBL" id="DXIQ01000078">
    <property type="protein sequence ID" value="HIV39650.1"/>
    <property type="molecule type" value="Genomic_DNA"/>
</dbReference>
<name>A0A9D1PEC0_9FIRM</name>
<reference evidence="2" key="2">
    <citation type="submission" date="2021-04" db="EMBL/GenBank/DDBJ databases">
        <authorList>
            <person name="Gilroy R."/>
        </authorList>
    </citation>
    <scope>NUCLEOTIDE SEQUENCE</scope>
    <source>
        <strain evidence="2">CHK195-9823</strain>
    </source>
</reference>
<evidence type="ECO:0000313" key="3">
    <source>
        <dbReference type="Proteomes" id="UP000886814"/>
    </source>
</evidence>
<organism evidence="2 3">
    <name type="scientific">Candidatus Blautia stercorigallinarum</name>
    <dbReference type="NCBI Taxonomy" id="2838501"/>
    <lineage>
        <taxon>Bacteria</taxon>
        <taxon>Bacillati</taxon>
        <taxon>Bacillota</taxon>
        <taxon>Clostridia</taxon>
        <taxon>Lachnospirales</taxon>
        <taxon>Lachnospiraceae</taxon>
        <taxon>Blautia</taxon>
    </lineage>
</organism>
<evidence type="ECO:0000259" key="1">
    <source>
        <dbReference type="Pfam" id="PF09820"/>
    </source>
</evidence>
<dbReference type="Pfam" id="PF08011">
    <property type="entry name" value="PDDEXK_9"/>
    <property type="match status" value="1"/>
</dbReference>
<accession>A0A9D1PEC0</accession>
<reference evidence="2" key="1">
    <citation type="journal article" date="2021" name="PeerJ">
        <title>Extensive microbial diversity within the chicken gut microbiome revealed by metagenomics and culture.</title>
        <authorList>
            <person name="Gilroy R."/>
            <person name="Ravi A."/>
            <person name="Getino M."/>
            <person name="Pursley I."/>
            <person name="Horton D.L."/>
            <person name="Alikhan N.F."/>
            <person name="Baker D."/>
            <person name="Gharbi K."/>
            <person name="Hall N."/>
            <person name="Watson M."/>
            <person name="Adriaenssens E.M."/>
            <person name="Foster-Nyarko E."/>
            <person name="Jarju S."/>
            <person name="Secka A."/>
            <person name="Antonio M."/>
            <person name="Oren A."/>
            <person name="Chaudhuri R.R."/>
            <person name="La Ragione R."/>
            <person name="Hildebrand F."/>
            <person name="Pallen M.J."/>
        </authorList>
    </citation>
    <scope>NUCLEOTIDE SEQUENCE</scope>
    <source>
        <strain evidence="2">CHK195-9823</strain>
    </source>
</reference>
<dbReference type="AlphaFoldDB" id="A0A9D1PEC0"/>
<sequence>MARITGIGLQDFEKIRRQNIFLVDKTEFIKEWWENRDDVTLITRPRRFGKTLTISMVEKFFSPEYKGTDIFEGMDIWKYEEYRKLQGTYPVISLSFSSIKETSYEEVKRKICKLIQLLYRRYGFLLKEDFLEPGEKEDFLHISADMEEYEASLSLQQLSGYLYRYYGKKVILLLDEYDTPMQEAYAGGYWKELTGFVRSLFNASFKDNSYLERGIMTGITRVSKESIFSDLNNLEVVTSTSLKYRDKFGFTEKEVEKALVEYDLEDRKEEVKRWYDGFCFGGWQGIYNPWSIINFLDKKEVGPYWTNTSSNTLIGKILQKGTRQIKETFEKLLEGETIKAEIDEQIVYEQLDLDENAVWSLMLASGYLKVAGVETGTETYTQWKKSYLLSVTNFEVAVMLRGLVKSWFASAASNYNSFIRALLQDDIEAMNVYMNRVALATFSYFDSSVSEEKEPERFYHGFVLGLMVDLEDRYVITSNRESGFGRYDVMLEPRNRKDPAVLIEFKVQSPREKSLSDTAREALRQIDEKGYDADLRLKGFLPEQIRKYGFAFRGKQVLIEKEEGAS</sequence>